<keyword evidence="11" id="KW-1185">Reference proteome</keyword>
<evidence type="ECO:0000259" key="9">
    <source>
        <dbReference type="PROSITE" id="PS50011"/>
    </source>
</evidence>
<evidence type="ECO:0000256" key="6">
    <source>
        <dbReference type="ARBA" id="ARBA00022840"/>
    </source>
</evidence>
<dbReference type="Proteomes" id="UP000019132">
    <property type="component" value="Unassembled WGS sequence"/>
</dbReference>
<name>K3WI35_GLOUD</name>
<keyword evidence="2" id="KW-0723">Serine/threonine-protein kinase</keyword>
<organism evidence="10 11">
    <name type="scientific">Globisporangium ultimum (strain ATCC 200006 / CBS 805.95 / DAOM BR144)</name>
    <name type="common">Pythium ultimum</name>
    <dbReference type="NCBI Taxonomy" id="431595"/>
    <lineage>
        <taxon>Eukaryota</taxon>
        <taxon>Sar</taxon>
        <taxon>Stramenopiles</taxon>
        <taxon>Oomycota</taxon>
        <taxon>Peronosporomycetes</taxon>
        <taxon>Pythiales</taxon>
        <taxon>Pythiaceae</taxon>
        <taxon>Globisporangium</taxon>
    </lineage>
</organism>
<dbReference type="eggNOG" id="KOG0583">
    <property type="taxonomic scope" value="Eukaryota"/>
</dbReference>
<dbReference type="PANTHER" id="PTHR24343">
    <property type="entry name" value="SERINE/THREONINE KINASE"/>
    <property type="match status" value="1"/>
</dbReference>
<dbReference type="Gene3D" id="1.10.510.10">
    <property type="entry name" value="Transferase(Phosphotransferase) domain 1"/>
    <property type="match status" value="1"/>
</dbReference>
<evidence type="ECO:0000256" key="3">
    <source>
        <dbReference type="ARBA" id="ARBA00022679"/>
    </source>
</evidence>
<dbReference type="OMA" id="DPCNVVI"/>
<dbReference type="PANTHER" id="PTHR24343:SF547">
    <property type="entry name" value="PROTEIN KINASE DOMAIN-CONTAINING PROTEIN"/>
    <property type="match status" value="1"/>
</dbReference>
<accession>K3WI35</accession>
<proteinExistence type="predicted"/>
<keyword evidence="3" id="KW-0808">Transferase</keyword>
<dbReference type="VEuPathDB" id="FungiDB:PYU1_G004616"/>
<keyword evidence="5" id="KW-0418">Kinase</keyword>
<dbReference type="InterPro" id="IPR000719">
    <property type="entry name" value="Prot_kinase_dom"/>
</dbReference>
<keyword evidence="6" id="KW-0067">ATP-binding</keyword>
<keyword evidence="4" id="KW-0547">Nucleotide-binding</keyword>
<comment type="catalytic activity">
    <reaction evidence="7">
        <text>L-threonyl-[protein] + ATP = O-phospho-L-threonyl-[protein] + ADP + H(+)</text>
        <dbReference type="Rhea" id="RHEA:46608"/>
        <dbReference type="Rhea" id="RHEA-COMP:11060"/>
        <dbReference type="Rhea" id="RHEA-COMP:11605"/>
        <dbReference type="ChEBI" id="CHEBI:15378"/>
        <dbReference type="ChEBI" id="CHEBI:30013"/>
        <dbReference type="ChEBI" id="CHEBI:30616"/>
        <dbReference type="ChEBI" id="CHEBI:61977"/>
        <dbReference type="ChEBI" id="CHEBI:456216"/>
        <dbReference type="EC" id="2.7.11.1"/>
    </reaction>
</comment>
<evidence type="ECO:0000256" key="1">
    <source>
        <dbReference type="ARBA" id="ARBA00012513"/>
    </source>
</evidence>
<dbReference type="Pfam" id="PF00069">
    <property type="entry name" value="Pkinase"/>
    <property type="match status" value="1"/>
</dbReference>
<dbReference type="STRING" id="431595.K3WI35"/>
<dbReference type="EnsemblProtists" id="PYU1_T004627">
    <property type="protein sequence ID" value="PYU1_T004627"/>
    <property type="gene ID" value="PYU1_G004616"/>
</dbReference>
<evidence type="ECO:0000256" key="4">
    <source>
        <dbReference type="ARBA" id="ARBA00022741"/>
    </source>
</evidence>
<dbReference type="SMART" id="SM00220">
    <property type="entry name" value="S_TKc"/>
    <property type="match status" value="1"/>
</dbReference>
<dbReference type="EMBL" id="GL376631">
    <property type="status" value="NOT_ANNOTATED_CDS"/>
    <property type="molecule type" value="Genomic_DNA"/>
</dbReference>
<dbReference type="GO" id="GO:0004674">
    <property type="term" value="F:protein serine/threonine kinase activity"/>
    <property type="evidence" value="ECO:0007669"/>
    <property type="project" value="UniProtKB-KW"/>
</dbReference>
<reference evidence="11" key="1">
    <citation type="journal article" date="2010" name="Genome Biol.">
        <title>Genome sequence of the necrotrophic plant pathogen Pythium ultimum reveals original pathogenicity mechanisms and effector repertoire.</title>
        <authorList>
            <person name="Levesque C.A."/>
            <person name="Brouwer H."/>
            <person name="Cano L."/>
            <person name="Hamilton J.P."/>
            <person name="Holt C."/>
            <person name="Huitema E."/>
            <person name="Raffaele S."/>
            <person name="Robideau G.P."/>
            <person name="Thines M."/>
            <person name="Win J."/>
            <person name="Zerillo M.M."/>
            <person name="Beakes G.W."/>
            <person name="Boore J.L."/>
            <person name="Busam D."/>
            <person name="Dumas B."/>
            <person name="Ferriera S."/>
            <person name="Fuerstenberg S.I."/>
            <person name="Gachon C.M."/>
            <person name="Gaulin E."/>
            <person name="Govers F."/>
            <person name="Grenville-Briggs L."/>
            <person name="Horner N."/>
            <person name="Hostetler J."/>
            <person name="Jiang R.H."/>
            <person name="Johnson J."/>
            <person name="Krajaejun T."/>
            <person name="Lin H."/>
            <person name="Meijer H.J."/>
            <person name="Moore B."/>
            <person name="Morris P."/>
            <person name="Phuntmart V."/>
            <person name="Puiu D."/>
            <person name="Shetty J."/>
            <person name="Stajich J.E."/>
            <person name="Tripathy S."/>
            <person name="Wawra S."/>
            <person name="van West P."/>
            <person name="Whitty B.R."/>
            <person name="Coutinho P.M."/>
            <person name="Henrissat B."/>
            <person name="Martin F."/>
            <person name="Thomas P.D."/>
            <person name="Tyler B.M."/>
            <person name="De Vries R.P."/>
            <person name="Kamoun S."/>
            <person name="Yandell M."/>
            <person name="Tisserat N."/>
            <person name="Buell C.R."/>
        </authorList>
    </citation>
    <scope>NUCLEOTIDE SEQUENCE</scope>
    <source>
        <strain evidence="11">DAOM:BR144</strain>
    </source>
</reference>
<reference evidence="11" key="2">
    <citation type="submission" date="2010-04" db="EMBL/GenBank/DDBJ databases">
        <authorList>
            <person name="Buell R."/>
            <person name="Hamilton J."/>
            <person name="Hostetler J."/>
        </authorList>
    </citation>
    <scope>NUCLEOTIDE SEQUENCE [LARGE SCALE GENOMIC DNA]</scope>
    <source>
        <strain evidence="11">DAOM:BR144</strain>
    </source>
</reference>
<dbReference type="SUPFAM" id="SSF56112">
    <property type="entry name" value="Protein kinase-like (PK-like)"/>
    <property type="match status" value="1"/>
</dbReference>
<dbReference type="InParanoid" id="K3WI35"/>
<evidence type="ECO:0000313" key="11">
    <source>
        <dbReference type="Proteomes" id="UP000019132"/>
    </source>
</evidence>
<dbReference type="AlphaFoldDB" id="K3WI35"/>
<dbReference type="InterPro" id="IPR011009">
    <property type="entry name" value="Kinase-like_dom_sf"/>
</dbReference>
<sequence length="418" mass="47435">MEALQHVEFAYNRQRGVATYTEFTHRGVPPRYPPFKMQLPVLLLPWDQDRRGIMCFVHPLRQELLVTPEATQDESANIGVCRCGVVKYGKYFQRNRLHDLPAYDVAVKIMDRGQIELQRDDVFNEVRVMAQLQPAGFSGVYNSPHFSQWECCADGNNEYIAMDWAANGSLIMYAKRRLTEYKKFAVEALVQSMTSLEGLERTVNAFLARAWMVEALYIFDGVMKGLAYMHAQNVCHLDIDPCNVVIDRDSNPRIIDFGSSEIMDNNGFAGADDRLIKFKPLYVPQEVRRHNAHPEPRPGFLGAPADMWSSGVLLYQLLCFGYPKGHLALVCDSNWLAHLMSHATDGASGPCLGQEGCLICFRDIQFPPLIYDIFRGLLVPDAPQNRLTAVEVSNMLQPLLVDYEPDFHIRSQVVLETL</sequence>
<feature type="domain" description="Protein kinase" evidence="9">
    <location>
        <begin position="72"/>
        <end position="400"/>
    </location>
</feature>
<comment type="catalytic activity">
    <reaction evidence="8">
        <text>L-seryl-[protein] + ATP = O-phospho-L-seryl-[protein] + ADP + H(+)</text>
        <dbReference type="Rhea" id="RHEA:17989"/>
        <dbReference type="Rhea" id="RHEA-COMP:9863"/>
        <dbReference type="Rhea" id="RHEA-COMP:11604"/>
        <dbReference type="ChEBI" id="CHEBI:15378"/>
        <dbReference type="ChEBI" id="CHEBI:29999"/>
        <dbReference type="ChEBI" id="CHEBI:30616"/>
        <dbReference type="ChEBI" id="CHEBI:83421"/>
        <dbReference type="ChEBI" id="CHEBI:456216"/>
        <dbReference type="EC" id="2.7.11.1"/>
    </reaction>
</comment>
<dbReference type="EC" id="2.7.11.1" evidence="1"/>
<evidence type="ECO:0000256" key="7">
    <source>
        <dbReference type="ARBA" id="ARBA00047899"/>
    </source>
</evidence>
<evidence type="ECO:0000313" key="10">
    <source>
        <dbReference type="EnsemblProtists" id="PYU1_T004627"/>
    </source>
</evidence>
<dbReference type="GO" id="GO:0005524">
    <property type="term" value="F:ATP binding"/>
    <property type="evidence" value="ECO:0007669"/>
    <property type="project" value="UniProtKB-KW"/>
</dbReference>
<protein>
    <recommendedName>
        <fullName evidence="1">non-specific serine/threonine protein kinase</fullName>
        <ecNumber evidence="1">2.7.11.1</ecNumber>
    </recommendedName>
</protein>
<evidence type="ECO:0000256" key="8">
    <source>
        <dbReference type="ARBA" id="ARBA00048679"/>
    </source>
</evidence>
<evidence type="ECO:0000256" key="2">
    <source>
        <dbReference type="ARBA" id="ARBA00022527"/>
    </source>
</evidence>
<reference evidence="10" key="3">
    <citation type="submission" date="2015-02" db="UniProtKB">
        <authorList>
            <consortium name="EnsemblProtists"/>
        </authorList>
    </citation>
    <scope>IDENTIFICATION</scope>
    <source>
        <strain evidence="10">DAOM BR144</strain>
    </source>
</reference>
<dbReference type="PROSITE" id="PS50011">
    <property type="entry name" value="PROTEIN_KINASE_DOM"/>
    <property type="match status" value="1"/>
</dbReference>
<dbReference type="HOGENOM" id="CLU_059277_0_0_1"/>
<evidence type="ECO:0000256" key="5">
    <source>
        <dbReference type="ARBA" id="ARBA00022777"/>
    </source>
</evidence>